<feature type="region of interest" description="Disordered" evidence="1">
    <location>
        <begin position="560"/>
        <end position="582"/>
    </location>
</feature>
<dbReference type="InterPro" id="IPR026749">
    <property type="entry name" value="Tmem135"/>
</dbReference>
<sequence>MYKYYHKNRFIDRPHSKHAEVGRSGEPPLLLNPGFSSPSPWLAVDIDIRTMSKPDGIEIPTGGDGPDVHPAVRNAVRLCLSAKEYRLLHDIATKRAPALKQKLPSSLRDDPPSHLRHRHNMAALRASLRVFVGSSIALSLGQKVLNRIQGNATTKKDRTPLTRNPIFRLSVSMSLLLFLHRLLYRFLVRLRQNLRTDDAKPFRERNPRISRALTSRLAPAIGASLAGFTLAICPDQLRLTAAIYWCTRSLEFLFNVMDSKGWLEKRPWWFGSWLLMPVSCAQLFHAFVFDRETTPKWFGNVILKLSPSYIASRPESLPSNVAWPEKEQIVDSIASISRLRWPAFVSPILHPSDPNTLPASLKSIAPVTGPAHPSISSLSCALLHPNLPNCSTAFVHHLLLSVPPLARFLTTVTLALTIPKLKSVLSQPISSANAMSKRVLLMTAVLSAAIGSSWGSVCLLNNNLPRSTLPTKRFLLSGALGGLPFVFLGNSRSVFLYFFRAALDSAWKTGRKRGLWKGGRGGEVWLFVLSWAVIGSILEAEPAAVQGSGIRKYLSWLRGDGWNDPADEEKRKARRTKKTESA</sequence>
<accession>A0A9W9IB73</accession>
<gene>
    <name evidence="3" type="ORF">N7492_005187</name>
</gene>
<evidence type="ECO:0000313" key="4">
    <source>
        <dbReference type="Proteomes" id="UP001146351"/>
    </source>
</evidence>
<keyword evidence="2" id="KW-0472">Membrane</keyword>
<protein>
    <submittedName>
        <fullName evidence="3">Uncharacterized protein</fullName>
    </submittedName>
</protein>
<name>A0A9W9IB73_9EURO</name>
<dbReference type="AlphaFoldDB" id="A0A9W9IB73"/>
<evidence type="ECO:0000256" key="2">
    <source>
        <dbReference type="SAM" id="Phobius"/>
    </source>
</evidence>
<dbReference type="PANTHER" id="PTHR12459:SF19">
    <property type="entry name" value="TRANSMEMBRANE PROTEIN 135 N-TERMINAL DOMAIN-CONTAINING PROTEIN"/>
    <property type="match status" value="1"/>
</dbReference>
<comment type="caution">
    <text evidence="3">The sequence shown here is derived from an EMBL/GenBank/DDBJ whole genome shotgun (WGS) entry which is preliminary data.</text>
</comment>
<keyword evidence="2" id="KW-0812">Transmembrane</keyword>
<keyword evidence="4" id="KW-1185">Reference proteome</keyword>
<feature type="transmembrane region" description="Helical" evidence="2">
    <location>
        <begin position="439"/>
        <end position="462"/>
    </location>
</feature>
<feature type="transmembrane region" description="Helical" evidence="2">
    <location>
        <begin position="474"/>
        <end position="499"/>
    </location>
</feature>
<feature type="compositionally biased region" description="Basic residues" evidence="1">
    <location>
        <begin position="572"/>
        <end position="582"/>
    </location>
</feature>
<proteinExistence type="predicted"/>
<evidence type="ECO:0000256" key="1">
    <source>
        <dbReference type="SAM" id="MobiDB-lite"/>
    </source>
</evidence>
<dbReference type="EMBL" id="JAPQKO010000003">
    <property type="protein sequence ID" value="KAJ5172594.1"/>
    <property type="molecule type" value="Genomic_DNA"/>
</dbReference>
<dbReference type="PANTHER" id="PTHR12459">
    <property type="entry name" value="TRANSMEMBRANE PROTEIN 135-RELATED"/>
    <property type="match status" value="1"/>
</dbReference>
<reference evidence="3" key="1">
    <citation type="submission" date="2022-11" db="EMBL/GenBank/DDBJ databases">
        <authorList>
            <person name="Petersen C."/>
        </authorList>
    </citation>
    <scope>NUCLEOTIDE SEQUENCE</scope>
    <source>
        <strain evidence="3">IBT 21917</strain>
    </source>
</reference>
<keyword evidence="2" id="KW-1133">Transmembrane helix</keyword>
<organism evidence="3 4">
    <name type="scientific">Penicillium capsulatum</name>
    <dbReference type="NCBI Taxonomy" id="69766"/>
    <lineage>
        <taxon>Eukaryota</taxon>
        <taxon>Fungi</taxon>
        <taxon>Dikarya</taxon>
        <taxon>Ascomycota</taxon>
        <taxon>Pezizomycotina</taxon>
        <taxon>Eurotiomycetes</taxon>
        <taxon>Eurotiomycetidae</taxon>
        <taxon>Eurotiales</taxon>
        <taxon>Aspergillaceae</taxon>
        <taxon>Penicillium</taxon>
    </lineage>
</organism>
<dbReference type="OrthoDB" id="291792at2759"/>
<evidence type="ECO:0000313" key="3">
    <source>
        <dbReference type="EMBL" id="KAJ5172594.1"/>
    </source>
</evidence>
<reference evidence="3" key="2">
    <citation type="journal article" date="2023" name="IMA Fungus">
        <title>Comparative genomic study of the Penicillium genus elucidates a diverse pangenome and 15 lateral gene transfer events.</title>
        <authorList>
            <person name="Petersen C."/>
            <person name="Sorensen T."/>
            <person name="Nielsen M.R."/>
            <person name="Sondergaard T.E."/>
            <person name="Sorensen J.L."/>
            <person name="Fitzpatrick D.A."/>
            <person name="Frisvad J.C."/>
            <person name="Nielsen K.L."/>
        </authorList>
    </citation>
    <scope>NUCLEOTIDE SEQUENCE</scope>
    <source>
        <strain evidence="3">IBT 21917</strain>
    </source>
</reference>
<dbReference type="Proteomes" id="UP001146351">
    <property type="component" value="Unassembled WGS sequence"/>
</dbReference>
<feature type="transmembrane region" description="Helical" evidence="2">
    <location>
        <begin position="165"/>
        <end position="184"/>
    </location>
</feature>